<reference evidence="1 2" key="1">
    <citation type="submission" date="2019-08" db="EMBL/GenBank/DDBJ databases">
        <title>The genome of the soybean aphid Biotype 1, its phylome, world population structure and adaptation to the North American continent.</title>
        <authorList>
            <person name="Giordano R."/>
            <person name="Donthu R.K."/>
            <person name="Hernandez A.G."/>
            <person name="Wright C.L."/>
            <person name="Zimin A.V."/>
        </authorList>
    </citation>
    <scope>NUCLEOTIDE SEQUENCE [LARGE SCALE GENOMIC DNA]</scope>
    <source>
        <tissue evidence="1">Whole aphids</tissue>
    </source>
</reference>
<accession>A0A6G0SXR1</accession>
<name>A0A6G0SXR1_APHGL</name>
<evidence type="ECO:0000313" key="1">
    <source>
        <dbReference type="EMBL" id="KAE9522744.1"/>
    </source>
</evidence>
<evidence type="ECO:0008006" key="3">
    <source>
        <dbReference type="Google" id="ProtNLM"/>
    </source>
</evidence>
<comment type="caution">
    <text evidence="1">The sequence shown here is derived from an EMBL/GenBank/DDBJ whole genome shotgun (WGS) entry which is preliminary data.</text>
</comment>
<dbReference type="Gene3D" id="3.30.420.10">
    <property type="entry name" value="Ribonuclease H-like superfamily/Ribonuclease H"/>
    <property type="match status" value="1"/>
</dbReference>
<gene>
    <name evidence="1" type="ORF">AGLY_016853</name>
</gene>
<dbReference type="InterPro" id="IPR036397">
    <property type="entry name" value="RNaseH_sf"/>
</dbReference>
<protein>
    <recommendedName>
        <fullName evidence="3">DNA-directed DNA polymerase</fullName>
    </recommendedName>
</protein>
<dbReference type="PANTHER" id="PTHR31511">
    <property type="entry name" value="PROTEIN CBG23764"/>
    <property type="match status" value="1"/>
</dbReference>
<dbReference type="OrthoDB" id="414982at2759"/>
<dbReference type="GO" id="GO:0003676">
    <property type="term" value="F:nucleic acid binding"/>
    <property type="evidence" value="ECO:0007669"/>
    <property type="project" value="InterPro"/>
</dbReference>
<dbReference type="InterPro" id="IPR012337">
    <property type="entry name" value="RNaseH-like_sf"/>
</dbReference>
<dbReference type="SUPFAM" id="SSF53098">
    <property type="entry name" value="Ribonuclease H-like"/>
    <property type="match status" value="1"/>
</dbReference>
<sequence>MSVAPPMFRLLLVVYQSTLQVLDLLFDRLWWLMVQYSELLSSVGDLTFIRSSSCFSVILKHTETERYRDMSSIVSNNTRDRKINNILESLEYYRTNPEITFRYVGDYYPFMVKDHILNILTDPLRNYTLVELCIQNVGTQKWCSSACYHDERSSGFQTYYNSIYQFVRFKDIEAFKDYCYYTKCRLCGRFLTKGVCLESNPFPASIDVVPVPFIVKTLLNNDKRNTLGPNFKNKNNKMESSTFIKLRIEEIYIMKRNTITKRRRMESAVKGELVEIERFKNCSRTYVSEMLISRLTQSSQQSTIKFNLHVDSMYEQLLTNEVQDMSFKTTNVLACKSSNFNSLLNKMFNKLLSEEEQFISKKSGWSLKSIDCIQLRINTVNPLKGGKTYLDFPSPIKKKKAVINVKNNDNECFKYSILKKKSGFNFKCINFPTPITQLKKFEKMNNVSINIYSLDDNNRCFTSFGNKPCKSKLWGETGLIRHKEMCIKNKLGRPIMFEKGDDDFIYFKNYKNTQRIPIFEIPRKVVIYRGNKINDIYKTHLPINELTLKEEKNFQKAKLTNPSFVPIFFHNLAYDSHFIIRELGCNDKDIHVIPNSSEKYISFSKAIAPKFNIKFVDTYRFMAEKLSKLAKNLSEDKSRFRETIKIFSIEVLDLVTRKGVFPYEYVDSWSKLNDSFLPSKLKFYSTLTDENITDDDYIHAKNVWNVFNIKTLDEYKILNAFINHRPVEKKQSHRNMNFIQSNKHVVHSKTMNKLVLSANDDKRYIMNDGINTLAYALGARFLFISIVDILSFLKIDYGVLGEHSLYDTFSHRTLGNTNEIAYPLNQLARGRQ</sequence>
<organism evidence="1 2">
    <name type="scientific">Aphis glycines</name>
    <name type="common">Soybean aphid</name>
    <dbReference type="NCBI Taxonomy" id="307491"/>
    <lineage>
        <taxon>Eukaryota</taxon>
        <taxon>Metazoa</taxon>
        <taxon>Ecdysozoa</taxon>
        <taxon>Arthropoda</taxon>
        <taxon>Hexapoda</taxon>
        <taxon>Insecta</taxon>
        <taxon>Pterygota</taxon>
        <taxon>Neoptera</taxon>
        <taxon>Paraneoptera</taxon>
        <taxon>Hemiptera</taxon>
        <taxon>Sternorrhyncha</taxon>
        <taxon>Aphidomorpha</taxon>
        <taxon>Aphidoidea</taxon>
        <taxon>Aphididae</taxon>
        <taxon>Aphidini</taxon>
        <taxon>Aphis</taxon>
        <taxon>Aphis</taxon>
    </lineage>
</organism>
<dbReference type="PANTHER" id="PTHR31511:SF12">
    <property type="entry name" value="RHO TERMINATION FACTOR N-TERMINAL DOMAIN-CONTAINING PROTEIN"/>
    <property type="match status" value="1"/>
</dbReference>
<dbReference type="Proteomes" id="UP000475862">
    <property type="component" value="Unassembled WGS sequence"/>
</dbReference>
<evidence type="ECO:0000313" key="2">
    <source>
        <dbReference type="Proteomes" id="UP000475862"/>
    </source>
</evidence>
<dbReference type="EMBL" id="VYZN01000687">
    <property type="protein sequence ID" value="KAE9522744.1"/>
    <property type="molecule type" value="Genomic_DNA"/>
</dbReference>
<keyword evidence="2" id="KW-1185">Reference proteome</keyword>
<proteinExistence type="predicted"/>
<dbReference type="AlphaFoldDB" id="A0A6G0SXR1"/>